<dbReference type="Proteomes" id="UP001055811">
    <property type="component" value="Linkage Group LG03"/>
</dbReference>
<sequence>MELIKNNNSNIPFNEKENILLDMSSPALYYLNPRKFIGITRILNSINPNFRSSNRSKFPNSSVGALNC</sequence>
<organism evidence="1 2">
    <name type="scientific">Cichorium intybus</name>
    <name type="common">Chicory</name>
    <dbReference type="NCBI Taxonomy" id="13427"/>
    <lineage>
        <taxon>Eukaryota</taxon>
        <taxon>Viridiplantae</taxon>
        <taxon>Streptophyta</taxon>
        <taxon>Embryophyta</taxon>
        <taxon>Tracheophyta</taxon>
        <taxon>Spermatophyta</taxon>
        <taxon>Magnoliopsida</taxon>
        <taxon>eudicotyledons</taxon>
        <taxon>Gunneridae</taxon>
        <taxon>Pentapetalae</taxon>
        <taxon>asterids</taxon>
        <taxon>campanulids</taxon>
        <taxon>Asterales</taxon>
        <taxon>Asteraceae</taxon>
        <taxon>Cichorioideae</taxon>
        <taxon>Cichorieae</taxon>
        <taxon>Cichoriinae</taxon>
        <taxon>Cichorium</taxon>
    </lineage>
</organism>
<reference evidence="2" key="1">
    <citation type="journal article" date="2022" name="Mol. Ecol. Resour.">
        <title>The genomes of chicory, endive, great burdock and yacon provide insights into Asteraceae palaeo-polyploidization history and plant inulin production.</title>
        <authorList>
            <person name="Fan W."/>
            <person name="Wang S."/>
            <person name="Wang H."/>
            <person name="Wang A."/>
            <person name="Jiang F."/>
            <person name="Liu H."/>
            <person name="Zhao H."/>
            <person name="Xu D."/>
            <person name="Zhang Y."/>
        </authorList>
    </citation>
    <scope>NUCLEOTIDE SEQUENCE [LARGE SCALE GENOMIC DNA]</scope>
    <source>
        <strain evidence="2">cv. Punajuju</strain>
    </source>
</reference>
<accession>A0ACB9F861</accession>
<gene>
    <name evidence="1" type="ORF">L2E82_17223</name>
</gene>
<name>A0ACB9F861_CICIN</name>
<protein>
    <submittedName>
        <fullName evidence="1">Uncharacterized protein</fullName>
    </submittedName>
</protein>
<evidence type="ECO:0000313" key="2">
    <source>
        <dbReference type="Proteomes" id="UP001055811"/>
    </source>
</evidence>
<evidence type="ECO:0000313" key="1">
    <source>
        <dbReference type="EMBL" id="KAI3767136.1"/>
    </source>
</evidence>
<keyword evidence="2" id="KW-1185">Reference proteome</keyword>
<comment type="caution">
    <text evidence="1">The sequence shown here is derived from an EMBL/GenBank/DDBJ whole genome shotgun (WGS) entry which is preliminary data.</text>
</comment>
<reference evidence="1 2" key="2">
    <citation type="journal article" date="2022" name="Mol. Ecol. Resour.">
        <title>The genomes of chicory, endive, great burdock and yacon provide insights into Asteraceae paleo-polyploidization history and plant inulin production.</title>
        <authorList>
            <person name="Fan W."/>
            <person name="Wang S."/>
            <person name="Wang H."/>
            <person name="Wang A."/>
            <person name="Jiang F."/>
            <person name="Liu H."/>
            <person name="Zhao H."/>
            <person name="Xu D."/>
            <person name="Zhang Y."/>
        </authorList>
    </citation>
    <scope>NUCLEOTIDE SEQUENCE [LARGE SCALE GENOMIC DNA]</scope>
    <source>
        <strain evidence="2">cv. Punajuju</strain>
        <tissue evidence="1">Leaves</tissue>
    </source>
</reference>
<dbReference type="EMBL" id="CM042011">
    <property type="protein sequence ID" value="KAI3767136.1"/>
    <property type="molecule type" value="Genomic_DNA"/>
</dbReference>
<proteinExistence type="predicted"/>